<feature type="region of interest" description="Disordered" evidence="1">
    <location>
        <begin position="1"/>
        <end position="22"/>
    </location>
</feature>
<evidence type="ECO:0000256" key="1">
    <source>
        <dbReference type="SAM" id="MobiDB-lite"/>
    </source>
</evidence>
<name>A0A437GUI1_9SPHN</name>
<feature type="transmembrane region" description="Helical" evidence="2">
    <location>
        <begin position="341"/>
        <end position="362"/>
    </location>
</feature>
<organism evidence="3 4">
    <name type="scientific">Croceicoccus ponticola</name>
    <dbReference type="NCBI Taxonomy" id="2217664"/>
    <lineage>
        <taxon>Bacteria</taxon>
        <taxon>Pseudomonadati</taxon>
        <taxon>Pseudomonadota</taxon>
        <taxon>Alphaproteobacteria</taxon>
        <taxon>Sphingomonadales</taxon>
        <taxon>Erythrobacteraceae</taxon>
        <taxon>Croceicoccus</taxon>
    </lineage>
</organism>
<evidence type="ECO:0000313" key="3">
    <source>
        <dbReference type="EMBL" id="RVQ65134.1"/>
    </source>
</evidence>
<feature type="transmembrane region" description="Helical" evidence="2">
    <location>
        <begin position="275"/>
        <end position="295"/>
    </location>
</feature>
<keyword evidence="2" id="KW-0472">Membrane</keyword>
<dbReference type="AlphaFoldDB" id="A0A437GUI1"/>
<comment type="caution">
    <text evidence="3">The sequence shown here is derived from an EMBL/GenBank/DDBJ whole genome shotgun (WGS) entry which is preliminary data.</text>
</comment>
<gene>
    <name evidence="3" type="ORF">EKN06_14050</name>
</gene>
<keyword evidence="2" id="KW-1133">Transmembrane helix</keyword>
<accession>A0A437GUI1</accession>
<dbReference type="InterPro" id="IPR032809">
    <property type="entry name" value="Put_HupE_UreJ"/>
</dbReference>
<dbReference type="OrthoDB" id="9808870at2"/>
<proteinExistence type="predicted"/>
<reference evidence="3 4" key="1">
    <citation type="submission" date="2018-12" db="EMBL/GenBank/DDBJ databases">
        <title>Croceicoccus ponticola sp. nov., a lipolytic bacterium isolated from seawater.</title>
        <authorList>
            <person name="Yoon J.-H."/>
        </authorList>
    </citation>
    <scope>NUCLEOTIDE SEQUENCE [LARGE SCALE GENOMIC DNA]</scope>
    <source>
        <strain evidence="3 4">GM-16</strain>
    </source>
</reference>
<sequence length="379" mass="41260">MSRQPNKPRSTQKHSTPRSFNPAGLSCGSVMVRAMRLFVAFATLLFAQVAHAHLTPNSEVTLSFEENRVDASIVIPAAEYAYASGNRTDNSPASLERARRYLRDRTRITGPTGETWPLRIDTIRFAQVAGPSDLLADARFVAPAGARPGPVVLRWSAVVDEVPDHFVMVQLRQGSDARVIGALRSSRQSMTIDRQAPILRMVVDAAWLGALHIGTGYDHLLFLLFLLWAAPRTAFGGRWVGWRNRRETLVGLGKVVTGFTLGHSATLIAAGLGNWHLPTAPVELAIAASVVVTAIHAFRPIFPGREALVACGFGFVHGLAFATLLAQGVPQLSRNLPTLAGFNLGIEAMQLFVLAVMLPPYLMIIGRKRRLRNVDPTVV</sequence>
<feature type="transmembrane region" description="Helical" evidence="2">
    <location>
        <begin position="249"/>
        <end position="269"/>
    </location>
</feature>
<evidence type="ECO:0000313" key="4">
    <source>
        <dbReference type="Proteomes" id="UP000283003"/>
    </source>
</evidence>
<evidence type="ECO:0000256" key="2">
    <source>
        <dbReference type="SAM" id="Phobius"/>
    </source>
</evidence>
<protein>
    <submittedName>
        <fullName evidence="3">HupE/UreJ family protein</fullName>
    </submittedName>
</protein>
<dbReference type="EMBL" id="RXOL01000009">
    <property type="protein sequence ID" value="RVQ65134.1"/>
    <property type="molecule type" value="Genomic_DNA"/>
</dbReference>
<keyword evidence="2" id="KW-0812">Transmembrane</keyword>
<feature type="transmembrane region" description="Helical" evidence="2">
    <location>
        <begin position="205"/>
        <end position="228"/>
    </location>
</feature>
<dbReference type="Proteomes" id="UP000283003">
    <property type="component" value="Unassembled WGS sequence"/>
</dbReference>
<feature type="transmembrane region" description="Helical" evidence="2">
    <location>
        <begin position="307"/>
        <end position="329"/>
    </location>
</feature>
<dbReference type="Pfam" id="PF13795">
    <property type="entry name" value="HupE_UreJ_2"/>
    <property type="match status" value="1"/>
</dbReference>
<keyword evidence="4" id="KW-1185">Reference proteome</keyword>